<dbReference type="EMBL" id="CP136894">
    <property type="protein sequence ID" value="WOL07237.1"/>
    <property type="molecule type" value="Genomic_DNA"/>
</dbReference>
<accession>A0AAQ3KFF3</accession>
<evidence type="ECO:0000313" key="2">
    <source>
        <dbReference type="Proteomes" id="UP001327560"/>
    </source>
</evidence>
<proteinExistence type="predicted"/>
<keyword evidence="2" id="KW-1185">Reference proteome</keyword>
<dbReference type="AlphaFoldDB" id="A0AAQ3KFF3"/>
<name>A0AAQ3KFF3_9LILI</name>
<evidence type="ECO:0008006" key="3">
    <source>
        <dbReference type="Google" id="ProtNLM"/>
    </source>
</evidence>
<dbReference type="Proteomes" id="UP001327560">
    <property type="component" value="Chromosome 5"/>
</dbReference>
<gene>
    <name evidence="1" type="ORF">Cni_G15976</name>
</gene>
<dbReference type="PANTHER" id="PTHR46087:SF9">
    <property type="entry name" value="ARM REPEAT SUPERFAMILY PROTEIN"/>
    <property type="match status" value="1"/>
</dbReference>
<sequence>MGDDMAKWNQRLQKAIDECLTQLSKKVGDSGPLFDIMAMMLENISATVSVARSTISTVYHMARMIASLPNISYQNKASSNFTFPKTLFHQLLQEMVHPDRLMHTEAHCIFSVVLVPSSVCPRSCSDTGGQKTNELLRTLSRTVSVFSSSAALFGKLRREKFSFHDFGCQDNASRAPNGDGLAINRSNMKINKMQSSLSRVHSIRNISLASGGDSHLSNNSTIEMESTCFRLSNQQIMLMLSSIWAQAMSLENTPKNYEAIAYTFSLILLFSADKISRMILTSMFTPI</sequence>
<reference evidence="1 2" key="1">
    <citation type="submission" date="2023-10" db="EMBL/GenBank/DDBJ databases">
        <title>Chromosome-scale genome assembly provides insights into flower coloration mechanisms of Canna indica.</title>
        <authorList>
            <person name="Li C."/>
        </authorList>
    </citation>
    <scope>NUCLEOTIDE SEQUENCE [LARGE SCALE GENOMIC DNA]</scope>
    <source>
        <tissue evidence="1">Flower</tissue>
    </source>
</reference>
<organism evidence="1 2">
    <name type="scientific">Canna indica</name>
    <name type="common">Indian-shot</name>
    <dbReference type="NCBI Taxonomy" id="4628"/>
    <lineage>
        <taxon>Eukaryota</taxon>
        <taxon>Viridiplantae</taxon>
        <taxon>Streptophyta</taxon>
        <taxon>Embryophyta</taxon>
        <taxon>Tracheophyta</taxon>
        <taxon>Spermatophyta</taxon>
        <taxon>Magnoliopsida</taxon>
        <taxon>Liliopsida</taxon>
        <taxon>Zingiberales</taxon>
        <taxon>Cannaceae</taxon>
        <taxon>Canna</taxon>
    </lineage>
</organism>
<evidence type="ECO:0000313" key="1">
    <source>
        <dbReference type="EMBL" id="WOL07237.1"/>
    </source>
</evidence>
<protein>
    <recommendedName>
        <fullName evidence="3">ARM repeat superfamily protein</fullName>
    </recommendedName>
</protein>
<dbReference type="PANTHER" id="PTHR46087">
    <property type="entry name" value="PUTATIVE, EXPRESSED-RELATED"/>
    <property type="match status" value="1"/>
</dbReference>
<dbReference type="InterPro" id="IPR055296">
    <property type="entry name" value="SRL2-like"/>
</dbReference>